<accession>A0AAX2LPV9</accession>
<dbReference type="Proteomes" id="UP000254626">
    <property type="component" value="Unassembled WGS sequence"/>
</dbReference>
<sequence length="36" mass="4209">MPHNFTCEKIFDSHISTLIEKVNNPFHLHSLSIEQT</sequence>
<name>A0AAX2LPV9_VIBFL</name>
<dbReference type="AlphaFoldDB" id="A0AAX2LPV9"/>
<protein>
    <submittedName>
        <fullName evidence="1">Uncharacterized protein</fullName>
    </submittedName>
</protein>
<comment type="caution">
    <text evidence="1">The sequence shown here is derived from an EMBL/GenBank/DDBJ whole genome shotgun (WGS) entry which is preliminary data.</text>
</comment>
<reference evidence="1 2" key="1">
    <citation type="submission" date="2018-06" db="EMBL/GenBank/DDBJ databases">
        <authorList>
            <consortium name="Pathogen Informatics"/>
            <person name="Doyle S."/>
        </authorList>
    </citation>
    <scope>NUCLEOTIDE SEQUENCE [LARGE SCALE GENOMIC DNA]</scope>
    <source>
        <strain evidence="1 2">NCTC11327</strain>
    </source>
</reference>
<proteinExistence type="predicted"/>
<evidence type="ECO:0000313" key="1">
    <source>
        <dbReference type="EMBL" id="SUP27198.1"/>
    </source>
</evidence>
<evidence type="ECO:0000313" key="2">
    <source>
        <dbReference type="Proteomes" id="UP000254626"/>
    </source>
</evidence>
<gene>
    <name evidence="1" type="ORF">NCTC11327_02141</name>
</gene>
<dbReference type="EMBL" id="UHIP01000001">
    <property type="protein sequence ID" value="SUP27198.1"/>
    <property type="molecule type" value="Genomic_DNA"/>
</dbReference>
<organism evidence="1 2">
    <name type="scientific">Vibrio fluvialis</name>
    <dbReference type="NCBI Taxonomy" id="676"/>
    <lineage>
        <taxon>Bacteria</taxon>
        <taxon>Pseudomonadati</taxon>
        <taxon>Pseudomonadota</taxon>
        <taxon>Gammaproteobacteria</taxon>
        <taxon>Vibrionales</taxon>
        <taxon>Vibrionaceae</taxon>
        <taxon>Vibrio</taxon>
    </lineage>
</organism>